<organism evidence="17 18">
    <name type="scientific">Fasciolopsis buskii</name>
    <dbReference type="NCBI Taxonomy" id="27845"/>
    <lineage>
        <taxon>Eukaryota</taxon>
        <taxon>Metazoa</taxon>
        <taxon>Spiralia</taxon>
        <taxon>Lophotrochozoa</taxon>
        <taxon>Platyhelminthes</taxon>
        <taxon>Trematoda</taxon>
        <taxon>Digenea</taxon>
        <taxon>Plagiorchiida</taxon>
        <taxon>Echinostomata</taxon>
        <taxon>Echinostomatoidea</taxon>
        <taxon>Fasciolidae</taxon>
        <taxon>Fasciolopsis</taxon>
    </lineage>
</organism>
<dbReference type="GO" id="GO:0005737">
    <property type="term" value="C:cytoplasm"/>
    <property type="evidence" value="ECO:0007669"/>
    <property type="project" value="UniProtKB-SubCell"/>
</dbReference>
<dbReference type="InterPro" id="IPR005813">
    <property type="entry name" value="Ribosomal_bL20"/>
</dbReference>
<feature type="domain" description="Peptidase C54 catalytic" evidence="16">
    <location>
        <begin position="242"/>
        <end position="590"/>
    </location>
</feature>
<dbReference type="PANTHER" id="PTHR22624">
    <property type="entry name" value="CYSTEINE PROTEASE ATG4"/>
    <property type="match status" value="1"/>
</dbReference>
<evidence type="ECO:0000256" key="10">
    <source>
        <dbReference type="ARBA" id="ARBA00022980"/>
    </source>
</evidence>
<keyword evidence="4" id="KW-0813">Transport</keyword>
<evidence type="ECO:0000259" key="16">
    <source>
        <dbReference type="Pfam" id="PF03416"/>
    </source>
</evidence>
<comment type="catalytic activity">
    <reaction evidence="13">
        <text>[protein]-C-terminal L-amino acid-glycyl-phosphatidylethanolamide + H2O = [protein]-C-terminal L-amino acid-glycine + a 1,2-diacyl-sn-glycero-3-phosphoethanolamine</text>
        <dbReference type="Rhea" id="RHEA:67548"/>
        <dbReference type="Rhea" id="RHEA-COMP:17323"/>
        <dbReference type="Rhea" id="RHEA-COMP:17324"/>
        <dbReference type="ChEBI" id="CHEBI:15377"/>
        <dbReference type="ChEBI" id="CHEBI:64612"/>
        <dbReference type="ChEBI" id="CHEBI:172940"/>
        <dbReference type="ChEBI" id="CHEBI:172941"/>
    </reaction>
    <physiologicalReaction direction="left-to-right" evidence="13">
        <dbReference type="Rhea" id="RHEA:67549"/>
    </physiologicalReaction>
</comment>
<keyword evidence="11 14" id="KW-0072">Autophagy</keyword>
<feature type="compositionally biased region" description="Polar residues" evidence="15">
    <location>
        <begin position="324"/>
        <end position="337"/>
    </location>
</feature>
<name>A0A8E0VN59_9TREM</name>
<keyword evidence="6 14" id="KW-0645">Protease</keyword>
<evidence type="ECO:0000256" key="3">
    <source>
        <dbReference type="ARBA" id="ARBA00010958"/>
    </source>
</evidence>
<evidence type="ECO:0000256" key="5">
    <source>
        <dbReference type="ARBA" id="ARBA00022490"/>
    </source>
</evidence>
<dbReference type="GO" id="GO:0034727">
    <property type="term" value="P:piecemeal microautophagy of the nucleus"/>
    <property type="evidence" value="ECO:0007669"/>
    <property type="project" value="TreeGrafter"/>
</dbReference>
<dbReference type="GO" id="GO:0000423">
    <property type="term" value="P:mitophagy"/>
    <property type="evidence" value="ECO:0007669"/>
    <property type="project" value="TreeGrafter"/>
</dbReference>
<evidence type="ECO:0000256" key="11">
    <source>
        <dbReference type="ARBA" id="ARBA00023006"/>
    </source>
</evidence>
<comment type="caution">
    <text evidence="17">The sequence shown here is derived from an EMBL/GenBank/DDBJ whole genome shotgun (WGS) entry which is preliminary data.</text>
</comment>
<dbReference type="InterPro" id="IPR005078">
    <property type="entry name" value="Peptidase_C54"/>
</dbReference>
<evidence type="ECO:0000256" key="13">
    <source>
        <dbReference type="ARBA" id="ARBA00029362"/>
    </source>
</evidence>
<dbReference type="GO" id="GO:0005840">
    <property type="term" value="C:ribosome"/>
    <property type="evidence" value="ECO:0007669"/>
    <property type="project" value="UniProtKB-KW"/>
</dbReference>
<keyword evidence="18" id="KW-1185">Reference proteome</keyword>
<dbReference type="GO" id="GO:1990904">
    <property type="term" value="C:ribonucleoprotein complex"/>
    <property type="evidence" value="ECO:0007669"/>
    <property type="project" value="UniProtKB-KW"/>
</dbReference>
<reference evidence="17" key="1">
    <citation type="submission" date="2019-05" db="EMBL/GenBank/DDBJ databases">
        <title>Annotation for the trematode Fasciolopsis buski.</title>
        <authorList>
            <person name="Choi Y.-J."/>
        </authorList>
    </citation>
    <scope>NUCLEOTIDE SEQUENCE</scope>
    <source>
        <strain evidence="17">HT</strain>
        <tissue evidence="17">Whole worm</tissue>
    </source>
</reference>
<dbReference type="GO" id="GO:0035973">
    <property type="term" value="P:aggrephagy"/>
    <property type="evidence" value="ECO:0007669"/>
    <property type="project" value="TreeGrafter"/>
</dbReference>
<dbReference type="EMBL" id="LUCM01002393">
    <property type="protein sequence ID" value="KAA0197410.1"/>
    <property type="molecule type" value="Genomic_DNA"/>
</dbReference>
<evidence type="ECO:0000256" key="12">
    <source>
        <dbReference type="ARBA" id="ARBA00023274"/>
    </source>
</evidence>
<comment type="similarity">
    <text evidence="2">Belongs to the bacterial ribosomal protein bL20 family.</text>
</comment>
<gene>
    <name evidence="17" type="ORF">FBUS_07915</name>
</gene>
<evidence type="ECO:0000256" key="2">
    <source>
        <dbReference type="ARBA" id="ARBA00007698"/>
    </source>
</evidence>
<dbReference type="GO" id="GO:0015031">
    <property type="term" value="P:protein transport"/>
    <property type="evidence" value="ECO:0007669"/>
    <property type="project" value="UniProtKB-KW"/>
</dbReference>
<keyword evidence="10 17" id="KW-0689">Ribosomal protein</keyword>
<dbReference type="InterPro" id="IPR035566">
    <property type="entry name" value="Ribosomal_protein_bL20_C"/>
</dbReference>
<dbReference type="GO" id="GO:0019843">
    <property type="term" value="F:rRNA binding"/>
    <property type="evidence" value="ECO:0007669"/>
    <property type="project" value="InterPro"/>
</dbReference>
<dbReference type="GO" id="GO:0019786">
    <property type="term" value="F:protein-phosphatidylethanolamide deconjugating activity"/>
    <property type="evidence" value="ECO:0007669"/>
    <property type="project" value="InterPro"/>
</dbReference>
<dbReference type="GO" id="GO:0003735">
    <property type="term" value="F:structural constituent of ribosome"/>
    <property type="evidence" value="ECO:0007669"/>
    <property type="project" value="InterPro"/>
</dbReference>
<dbReference type="Pfam" id="PF03416">
    <property type="entry name" value="Peptidase_C54"/>
    <property type="match status" value="1"/>
</dbReference>
<dbReference type="SUPFAM" id="SSF54001">
    <property type="entry name" value="Cysteine proteinases"/>
    <property type="match status" value="1"/>
</dbReference>
<keyword evidence="7 14" id="KW-0378">Hydrolase</keyword>
<dbReference type="InterPro" id="IPR038765">
    <property type="entry name" value="Papain-like_cys_pep_sf"/>
</dbReference>
<dbReference type="PRINTS" id="PR00062">
    <property type="entry name" value="RIBOSOMALL20"/>
</dbReference>
<dbReference type="Pfam" id="PF00453">
    <property type="entry name" value="Ribosomal_L20"/>
    <property type="match status" value="1"/>
</dbReference>
<dbReference type="OrthoDB" id="2960936at2759"/>
<evidence type="ECO:0000256" key="8">
    <source>
        <dbReference type="ARBA" id="ARBA00022807"/>
    </source>
</evidence>
<evidence type="ECO:0000256" key="6">
    <source>
        <dbReference type="ARBA" id="ARBA00022670"/>
    </source>
</evidence>
<keyword evidence="5 14" id="KW-0963">Cytoplasm</keyword>
<evidence type="ECO:0000256" key="9">
    <source>
        <dbReference type="ARBA" id="ARBA00022927"/>
    </source>
</evidence>
<feature type="compositionally biased region" description="Basic and acidic residues" evidence="15">
    <location>
        <begin position="314"/>
        <end position="323"/>
    </location>
</feature>
<dbReference type="EC" id="3.4.22.-" evidence="14"/>
<dbReference type="AlphaFoldDB" id="A0A8E0VN59"/>
<evidence type="ECO:0000256" key="15">
    <source>
        <dbReference type="SAM" id="MobiDB-lite"/>
    </source>
</evidence>
<dbReference type="Gene3D" id="1.10.1900.20">
    <property type="entry name" value="Ribosomal protein L20"/>
    <property type="match status" value="1"/>
</dbReference>
<dbReference type="InterPro" id="IPR046792">
    <property type="entry name" value="Peptidase_C54_cat"/>
</dbReference>
<evidence type="ECO:0000256" key="14">
    <source>
        <dbReference type="RuleBase" id="RU363115"/>
    </source>
</evidence>
<keyword evidence="9 14" id="KW-0653">Protein transport</keyword>
<dbReference type="GO" id="GO:0016485">
    <property type="term" value="P:protein processing"/>
    <property type="evidence" value="ECO:0007669"/>
    <property type="project" value="TreeGrafter"/>
</dbReference>
<dbReference type="GO" id="GO:0004197">
    <property type="term" value="F:cysteine-type endopeptidase activity"/>
    <property type="evidence" value="ECO:0007669"/>
    <property type="project" value="TreeGrafter"/>
</dbReference>
<dbReference type="Proteomes" id="UP000728185">
    <property type="component" value="Unassembled WGS sequence"/>
</dbReference>
<keyword evidence="12" id="KW-0687">Ribonucleoprotein</keyword>
<feature type="region of interest" description="Disordered" evidence="15">
    <location>
        <begin position="306"/>
        <end position="337"/>
    </location>
</feature>
<evidence type="ECO:0000256" key="7">
    <source>
        <dbReference type="ARBA" id="ARBA00022801"/>
    </source>
</evidence>
<protein>
    <recommendedName>
        <fullName evidence="14">Cysteine protease</fullName>
        <ecNumber evidence="14">3.4.22.-</ecNumber>
    </recommendedName>
</protein>
<comment type="subcellular location">
    <subcellularLocation>
        <location evidence="1 14">Cytoplasm</location>
    </subcellularLocation>
</comment>
<dbReference type="SUPFAM" id="SSF74731">
    <property type="entry name" value="Ribosomal protein L20"/>
    <property type="match status" value="1"/>
</dbReference>
<dbReference type="PANTHER" id="PTHR22624:SF52">
    <property type="entry name" value="CYSTEINE PROTEASE"/>
    <property type="match status" value="1"/>
</dbReference>
<evidence type="ECO:0000313" key="18">
    <source>
        <dbReference type="Proteomes" id="UP000728185"/>
    </source>
</evidence>
<comment type="similarity">
    <text evidence="3 14">Belongs to the peptidase C54 family.</text>
</comment>
<dbReference type="GO" id="GO:0006412">
    <property type="term" value="P:translation"/>
    <property type="evidence" value="ECO:0007669"/>
    <property type="project" value="InterPro"/>
</dbReference>
<proteinExistence type="inferred from homology"/>
<comment type="function">
    <text evidence="14">Cysteine protease that plays a key role in autophagy by mediating both proteolytic activation and delipidation of ATG8 family proteins.</text>
</comment>
<accession>A0A8E0VN59</accession>
<evidence type="ECO:0000256" key="4">
    <source>
        <dbReference type="ARBA" id="ARBA00022448"/>
    </source>
</evidence>
<evidence type="ECO:0000313" key="17">
    <source>
        <dbReference type="EMBL" id="KAA0197410.1"/>
    </source>
</evidence>
<sequence>MRLTDVLCIRKIVLSPQTDSWFRRNQLMKFAFAYQGRSSRCHKLGINRVFKALQYVRALRDVRKQEQSRLWTERLQIASEQCGLPGADVLCEGLGQCNIALNKNMLQILAIYEPRTFAVPYHHHAMLQQESLIPSLTDSDDEDDGSHSTTKVEMKASEDYTTTLVDQPKFSTSDHVRIAWNQLKFGWDLRLWPQFSKDAPVVFLGCWYSPTDANFGMLISFPRQGFFTRFPKFVTLSGDFTDFVDDFSSRLWFTYRDNFQPLCTESFPCPTDPLNQSDEDFQLVIPPSTPTCSDTELGILVREISSSPTASPRPYHDSTESDLKSSSCQKPQSNRAMTRTANDLIRSNSGGSLWKLKRLHGLKQLLHYEPVERSVPLSLQTSDCGWGCMIRSGQMLLAQALCVHLLGRHWRLVHRGSPEGLSDTRVHRQILRWFHDSWSNTAPFSLHRLLRASQQPVGSWFGPTTICTALLRTLAEAAKGYDDLSRLEIYLARDRVIYRDELLNLSRGIYEPRVVDRLHYTDHTGHYRGVRGLIDSAYASIVNRFLEDPSALGLIGGRPRHAIYVCGYQKKRLIILDPHFSQPVVSVDSDHFPIKVSIPDCLIEFMD</sequence>
<dbReference type="GO" id="GO:0000045">
    <property type="term" value="P:autophagosome assembly"/>
    <property type="evidence" value="ECO:0007669"/>
    <property type="project" value="TreeGrafter"/>
</dbReference>
<evidence type="ECO:0000256" key="1">
    <source>
        <dbReference type="ARBA" id="ARBA00004496"/>
    </source>
</evidence>
<keyword evidence="8" id="KW-0788">Thiol protease</keyword>